<evidence type="ECO:0000256" key="7">
    <source>
        <dbReference type="ARBA" id="ARBA00022777"/>
    </source>
</evidence>
<evidence type="ECO:0000256" key="2">
    <source>
        <dbReference type="ARBA" id="ARBA00022448"/>
    </source>
</evidence>
<evidence type="ECO:0000313" key="9">
    <source>
        <dbReference type="EMBL" id="GFZ32174.1"/>
    </source>
</evidence>
<dbReference type="SUPFAM" id="SSF52728">
    <property type="entry name" value="PTS IIb component"/>
    <property type="match status" value="1"/>
</dbReference>
<dbReference type="RefSeq" id="WP_206870435.1">
    <property type="nucleotide sequence ID" value="NZ_BMBA01000002.1"/>
</dbReference>
<proteinExistence type="predicted"/>
<keyword evidence="3" id="KW-0963">Cytoplasm</keyword>
<dbReference type="InterPro" id="IPR018455">
    <property type="entry name" value="PTS_IIB_sorbose-sp_subgr"/>
</dbReference>
<dbReference type="Proteomes" id="UP000663802">
    <property type="component" value="Unassembled WGS sequence"/>
</dbReference>
<keyword evidence="6" id="KW-0598">Phosphotransferase system</keyword>
<keyword evidence="5" id="KW-0808">Transferase</keyword>
<dbReference type="InterPro" id="IPR004720">
    <property type="entry name" value="PTS_IIB_sorbose-sp"/>
</dbReference>
<evidence type="ECO:0000259" key="8">
    <source>
        <dbReference type="PROSITE" id="PS51101"/>
    </source>
</evidence>
<sequence>MNINFVRIDDRLIHGQVATVWVKESKCNKIIACSDEVAKDVLRKTLLLQVAPADVKAYVLPIDKAIEAYKNPKYNDFKTMFLFTNPTDVLRMIEGGVDIKSVNVGGMCYKEGKTQVTGAVSVDKKDVDAFKKLHEKGIELEVRQLASNPKVDLISKLKANGLFE</sequence>
<protein>
    <recommendedName>
        <fullName evidence="8">PTS EIIB type-4 domain-containing protein</fullName>
    </recommendedName>
</protein>
<dbReference type="PROSITE" id="PS51101">
    <property type="entry name" value="PTS_EIIB_TYPE_4"/>
    <property type="match status" value="1"/>
</dbReference>
<dbReference type="EMBL" id="BMBA01000002">
    <property type="protein sequence ID" value="GFZ32174.1"/>
    <property type="molecule type" value="Genomic_DNA"/>
</dbReference>
<evidence type="ECO:0000256" key="6">
    <source>
        <dbReference type="ARBA" id="ARBA00022683"/>
    </source>
</evidence>
<keyword evidence="2" id="KW-0813">Transport</keyword>
<evidence type="ECO:0000256" key="4">
    <source>
        <dbReference type="ARBA" id="ARBA00022597"/>
    </source>
</evidence>
<dbReference type="InterPro" id="IPR036667">
    <property type="entry name" value="PTS_IIB_sorbose-sp_sf"/>
</dbReference>
<feature type="domain" description="PTS EIIB type-4" evidence="8">
    <location>
        <begin position="1"/>
        <end position="164"/>
    </location>
</feature>
<keyword evidence="7" id="KW-0418">Kinase</keyword>
<evidence type="ECO:0000256" key="1">
    <source>
        <dbReference type="ARBA" id="ARBA00004496"/>
    </source>
</evidence>
<evidence type="ECO:0000256" key="5">
    <source>
        <dbReference type="ARBA" id="ARBA00022679"/>
    </source>
</evidence>
<evidence type="ECO:0000256" key="3">
    <source>
        <dbReference type="ARBA" id="ARBA00022490"/>
    </source>
</evidence>
<dbReference type="NCBIfam" id="TIGR00854">
    <property type="entry name" value="pts-sorbose"/>
    <property type="match status" value="1"/>
</dbReference>
<evidence type="ECO:0000313" key="10">
    <source>
        <dbReference type="Proteomes" id="UP000663802"/>
    </source>
</evidence>
<name>A0ABQ1EBZ1_9CLOT</name>
<dbReference type="CDD" id="cd00001">
    <property type="entry name" value="PTS_IIB_man"/>
    <property type="match status" value="1"/>
</dbReference>
<organism evidence="9 10">
    <name type="scientific">Clostridium zeae</name>
    <dbReference type="NCBI Taxonomy" id="2759022"/>
    <lineage>
        <taxon>Bacteria</taxon>
        <taxon>Bacillati</taxon>
        <taxon>Bacillota</taxon>
        <taxon>Clostridia</taxon>
        <taxon>Eubacteriales</taxon>
        <taxon>Clostridiaceae</taxon>
        <taxon>Clostridium</taxon>
    </lineage>
</organism>
<gene>
    <name evidence="9" type="ORF">CSC2_27000</name>
</gene>
<keyword evidence="4" id="KW-0762">Sugar transport</keyword>
<accession>A0ABQ1EBZ1</accession>
<comment type="caution">
    <text evidence="9">The sequence shown here is derived from an EMBL/GenBank/DDBJ whole genome shotgun (WGS) entry which is preliminary data.</text>
</comment>
<comment type="subcellular location">
    <subcellularLocation>
        <location evidence="1">Cytoplasm</location>
    </subcellularLocation>
</comment>
<keyword evidence="10" id="KW-1185">Reference proteome</keyword>
<dbReference type="Gene3D" id="3.40.35.10">
    <property type="entry name" value="Phosphotransferase system, sorbose subfamily IIB component"/>
    <property type="match status" value="1"/>
</dbReference>
<dbReference type="Pfam" id="PF03830">
    <property type="entry name" value="PTSIIB_sorb"/>
    <property type="match status" value="1"/>
</dbReference>
<reference evidence="9 10" key="1">
    <citation type="journal article" date="2021" name="Int. J. Syst. Evol. Microbiol.">
        <title>Clostridium zeae sp. nov., isolated from corn silage.</title>
        <authorList>
            <person name="Kobayashi H."/>
            <person name="Tanizawa Y."/>
            <person name="Yagura M."/>
            <person name="Sakamoto M."/>
            <person name="Ohkuma M."/>
            <person name="Tohno M."/>
        </authorList>
    </citation>
    <scope>NUCLEOTIDE SEQUENCE [LARGE SCALE GENOMIC DNA]</scope>
    <source>
        <strain evidence="9 10">CSC2</strain>
    </source>
</reference>